<dbReference type="AlphaFoldDB" id="A0A819D717"/>
<dbReference type="Proteomes" id="UP000663823">
    <property type="component" value="Unassembled WGS sequence"/>
</dbReference>
<proteinExistence type="predicted"/>
<dbReference type="EMBL" id="CAJOAX010003022">
    <property type="protein sequence ID" value="CAF3832357.1"/>
    <property type="molecule type" value="Genomic_DNA"/>
</dbReference>
<evidence type="ECO:0000313" key="2">
    <source>
        <dbReference type="Proteomes" id="UP000663823"/>
    </source>
</evidence>
<gene>
    <name evidence="1" type="ORF">OTI717_LOCUS20069</name>
</gene>
<accession>A0A819D717</accession>
<comment type="caution">
    <text evidence="1">The sequence shown here is derived from an EMBL/GenBank/DDBJ whole genome shotgun (WGS) entry which is preliminary data.</text>
</comment>
<feature type="non-terminal residue" evidence="1">
    <location>
        <position position="1"/>
    </location>
</feature>
<sequence>SVEEEQISGGEIYNDKGG</sequence>
<organism evidence="1 2">
    <name type="scientific">Rotaria sordida</name>
    <dbReference type="NCBI Taxonomy" id="392033"/>
    <lineage>
        <taxon>Eukaryota</taxon>
        <taxon>Metazoa</taxon>
        <taxon>Spiralia</taxon>
        <taxon>Gnathifera</taxon>
        <taxon>Rotifera</taxon>
        <taxon>Eurotatoria</taxon>
        <taxon>Bdelloidea</taxon>
        <taxon>Philodinida</taxon>
        <taxon>Philodinidae</taxon>
        <taxon>Rotaria</taxon>
    </lineage>
</organism>
<protein>
    <submittedName>
        <fullName evidence="1">Uncharacterized protein</fullName>
    </submittedName>
</protein>
<name>A0A819D717_9BILA</name>
<evidence type="ECO:0000313" key="1">
    <source>
        <dbReference type="EMBL" id="CAF3832357.1"/>
    </source>
</evidence>
<reference evidence="1" key="1">
    <citation type="submission" date="2021-02" db="EMBL/GenBank/DDBJ databases">
        <authorList>
            <person name="Nowell W R."/>
        </authorList>
    </citation>
    <scope>NUCLEOTIDE SEQUENCE</scope>
</reference>